<dbReference type="Gramene" id="ORGLA09G0038000.1">
    <property type="protein sequence ID" value="ORGLA09G0038000.1"/>
    <property type="gene ID" value="ORGLA09G0038000"/>
</dbReference>
<dbReference type="InterPro" id="IPR008930">
    <property type="entry name" value="Terpenoid_cyclase/PrenylTrfase"/>
</dbReference>
<reference evidence="5" key="1">
    <citation type="submission" date="2015-06" db="UniProtKB">
        <authorList>
            <consortium name="EnsemblPlants"/>
        </authorList>
    </citation>
    <scope>IDENTIFICATION</scope>
</reference>
<feature type="region of interest" description="Disordered" evidence="4">
    <location>
        <begin position="27"/>
        <end position="47"/>
    </location>
</feature>
<dbReference type="PANTHER" id="PTHR31739">
    <property type="entry name" value="ENT-COPALYL DIPHOSPHATE SYNTHASE, CHLOROPLASTIC"/>
    <property type="match status" value="1"/>
</dbReference>
<dbReference type="Proteomes" id="UP000007306">
    <property type="component" value="Chromosome 9"/>
</dbReference>
<dbReference type="OMA" id="KFHGGGK"/>
<evidence type="ECO:0000256" key="3">
    <source>
        <dbReference type="ARBA" id="ARBA00022842"/>
    </source>
</evidence>
<dbReference type="HOGENOM" id="CLU_003125_3_1_1"/>
<dbReference type="Gene3D" id="1.50.10.160">
    <property type="match status" value="1"/>
</dbReference>
<evidence type="ECO:0008006" key="7">
    <source>
        <dbReference type="Google" id="ProtNLM"/>
    </source>
</evidence>
<dbReference type="EnsemblPlants" id="ORGLA09G0038000.1">
    <property type="protein sequence ID" value="ORGLA09G0038000.1"/>
    <property type="gene ID" value="ORGLA09G0038000"/>
</dbReference>
<comment type="cofactor">
    <cofactor evidence="1">
        <name>Mg(2+)</name>
        <dbReference type="ChEBI" id="CHEBI:18420"/>
    </cofactor>
</comment>
<dbReference type="AlphaFoldDB" id="I1QMV1"/>
<dbReference type="SUPFAM" id="SSF48239">
    <property type="entry name" value="Terpenoid cyclases/Protein prenyltransferases"/>
    <property type="match status" value="1"/>
</dbReference>
<dbReference type="eggNOG" id="ENOG502QQN6">
    <property type="taxonomic scope" value="Eukaryota"/>
</dbReference>
<protein>
    <recommendedName>
        <fullName evidence="7">Terpene synthase N-terminal domain-containing protein</fullName>
    </recommendedName>
</protein>
<evidence type="ECO:0000256" key="1">
    <source>
        <dbReference type="ARBA" id="ARBA00001946"/>
    </source>
</evidence>
<dbReference type="InterPro" id="IPR050148">
    <property type="entry name" value="Terpene_synthase-like"/>
</dbReference>
<name>I1QMV1_ORYGL</name>
<dbReference type="STRING" id="4538.I1QMV1"/>
<dbReference type="FunFam" id="1.50.10.130:FF:000007">
    <property type="match status" value="1"/>
</dbReference>
<proteinExistence type="predicted"/>
<dbReference type="SFLD" id="SFLDG01014">
    <property type="entry name" value="Terpene_Cyclase_Like_1_N-term"/>
    <property type="match status" value="1"/>
</dbReference>
<evidence type="ECO:0000313" key="5">
    <source>
        <dbReference type="EnsemblPlants" id="ORGLA09G0038000.1"/>
    </source>
</evidence>
<evidence type="ECO:0000256" key="2">
    <source>
        <dbReference type="ARBA" id="ARBA00022723"/>
    </source>
</evidence>
<keyword evidence="3" id="KW-0460">Magnesium</keyword>
<evidence type="ECO:0000313" key="6">
    <source>
        <dbReference type="Proteomes" id="UP000007306"/>
    </source>
</evidence>
<reference evidence="5 6" key="2">
    <citation type="submission" date="2018-04" db="EMBL/GenBank/DDBJ databases">
        <title>OglaRS2 (Oryza glaberrima Reference Sequence Version 2).</title>
        <authorList>
            <person name="Zhang J."/>
            <person name="Kudrna D."/>
            <person name="Lee S."/>
            <person name="Talag J."/>
            <person name="Rajasekar S."/>
            <person name="Wing R.A."/>
        </authorList>
    </citation>
    <scope>NUCLEOTIDE SEQUENCE [LARGE SCALE GENOMIC DNA]</scope>
    <source>
        <strain evidence="5 6">cv. IRGC 96717</strain>
    </source>
</reference>
<dbReference type="GO" id="GO:0010333">
    <property type="term" value="F:terpene synthase activity"/>
    <property type="evidence" value="ECO:0007669"/>
    <property type="project" value="InterPro"/>
</dbReference>
<dbReference type="PANTHER" id="PTHR31739:SF4">
    <property type="entry name" value="ENT-COPALYL DIPHOSPHATE SYNTHASE, CHLOROPLASTIC"/>
    <property type="match status" value="1"/>
</dbReference>
<dbReference type="GO" id="GO:0009507">
    <property type="term" value="C:chloroplast"/>
    <property type="evidence" value="ECO:0007669"/>
    <property type="project" value="TreeGrafter"/>
</dbReference>
<organism evidence="5 6">
    <name type="scientific">Oryza glaberrima</name>
    <name type="common">African rice</name>
    <dbReference type="NCBI Taxonomy" id="4538"/>
    <lineage>
        <taxon>Eukaryota</taxon>
        <taxon>Viridiplantae</taxon>
        <taxon>Streptophyta</taxon>
        <taxon>Embryophyta</taxon>
        <taxon>Tracheophyta</taxon>
        <taxon>Spermatophyta</taxon>
        <taxon>Magnoliopsida</taxon>
        <taxon>Liliopsida</taxon>
        <taxon>Poales</taxon>
        <taxon>Poaceae</taxon>
        <taxon>BOP clade</taxon>
        <taxon>Oryzoideae</taxon>
        <taxon>Oryzeae</taxon>
        <taxon>Oryzinae</taxon>
        <taxon>Oryza</taxon>
    </lineage>
</organism>
<keyword evidence="6" id="KW-1185">Reference proteome</keyword>
<dbReference type="GO" id="GO:0000287">
    <property type="term" value="F:magnesium ion binding"/>
    <property type="evidence" value="ECO:0007669"/>
    <property type="project" value="TreeGrafter"/>
</dbReference>
<sequence>MQILICANAPPRLALLDRRRWSPAWDRRRPDHHTGMHARRPRGNQNILDEPRDMEEMVNTIRVMLRSMGDGEISASAYDTAWVALVKNHNGSDSPQFPSTIDWISHNQLLDGSWGDDLYFLIHDRLLNTLACVIALMEWKVHGDKCEKGLSFIRENIYRLAQEEEAWMPVGFEITFPSLLEMAKDLALDIPYDDPALQKIYAQRELKLKKIPREILHSVPTSLLHSIEGLRGLDWKRLLKLQLSDGSFLNSPAATTYALMQTGDKKCLEFLDGIVSKFHGGGK</sequence>
<keyword evidence="2" id="KW-0479">Metal-binding</keyword>
<dbReference type="FunFam" id="1.50.10.160:FF:000001">
    <property type="entry name" value="Ent-copalyl diphosphate synthase"/>
    <property type="match status" value="1"/>
</dbReference>
<accession>I1QMV1</accession>
<dbReference type="GO" id="GO:0009686">
    <property type="term" value="P:gibberellin biosynthetic process"/>
    <property type="evidence" value="ECO:0007669"/>
    <property type="project" value="TreeGrafter"/>
</dbReference>
<evidence type="ECO:0000256" key="4">
    <source>
        <dbReference type="SAM" id="MobiDB-lite"/>
    </source>
</evidence>